<keyword evidence="8 12" id="KW-0653">Protein transport</keyword>
<dbReference type="PANTHER" id="PTHR30531">
    <property type="entry name" value="FLAGELLAR BIOSYNTHETIC PROTEIN FLHB"/>
    <property type="match status" value="1"/>
</dbReference>
<dbReference type="InterPro" id="IPR006135">
    <property type="entry name" value="T3SS_substrate_exporter"/>
</dbReference>
<dbReference type="SUPFAM" id="SSF160544">
    <property type="entry name" value="EscU C-terminal domain-like"/>
    <property type="match status" value="1"/>
</dbReference>
<dbReference type="InterPro" id="IPR029025">
    <property type="entry name" value="T3SS_substrate_exporter_C"/>
</dbReference>
<gene>
    <name evidence="12" type="primary">flhB</name>
    <name evidence="14" type="ORF">caldi_04590</name>
</gene>
<keyword evidence="7 12" id="KW-1005">Bacterial flagellum biogenesis</keyword>
<dbReference type="Gene3D" id="3.40.1690.10">
    <property type="entry name" value="secretion proteins EscU"/>
    <property type="match status" value="1"/>
</dbReference>
<proteinExistence type="inferred from homology"/>
<evidence type="ECO:0000256" key="6">
    <source>
        <dbReference type="ARBA" id="ARBA00022692"/>
    </source>
</evidence>
<evidence type="ECO:0000256" key="9">
    <source>
        <dbReference type="ARBA" id="ARBA00022989"/>
    </source>
</evidence>
<feature type="transmembrane region" description="Helical" evidence="12">
    <location>
        <begin position="184"/>
        <end position="214"/>
    </location>
</feature>
<comment type="similarity">
    <text evidence="2 12">Belongs to the type III secretion exporter family.</text>
</comment>
<evidence type="ECO:0000256" key="10">
    <source>
        <dbReference type="ARBA" id="ARBA00023136"/>
    </source>
</evidence>
<comment type="subcellular location">
    <subcellularLocation>
        <location evidence="1">Cell membrane</location>
        <topology evidence="1">Multi-pass membrane protein</topology>
    </subcellularLocation>
</comment>
<keyword evidence="4 12" id="KW-0813">Transport</keyword>
<evidence type="ECO:0000313" key="15">
    <source>
        <dbReference type="Proteomes" id="UP001163687"/>
    </source>
</evidence>
<dbReference type="GO" id="GO:0005886">
    <property type="term" value="C:plasma membrane"/>
    <property type="evidence" value="ECO:0007669"/>
    <property type="project" value="UniProtKB-SubCell"/>
</dbReference>
<evidence type="ECO:0000256" key="2">
    <source>
        <dbReference type="ARBA" id="ARBA00010690"/>
    </source>
</evidence>
<feature type="transmembrane region" description="Helical" evidence="12">
    <location>
        <begin position="34"/>
        <end position="51"/>
    </location>
</feature>
<keyword evidence="9 12" id="KW-1133">Transmembrane helix</keyword>
<dbReference type="Proteomes" id="UP001163687">
    <property type="component" value="Chromosome"/>
</dbReference>
<evidence type="ECO:0000256" key="3">
    <source>
        <dbReference type="ARBA" id="ARBA00021622"/>
    </source>
</evidence>
<keyword evidence="10 12" id="KW-0472">Membrane</keyword>
<dbReference type="Gene3D" id="6.10.250.2080">
    <property type="match status" value="1"/>
</dbReference>
<comment type="function">
    <text evidence="12">Required for formation of the rod structure in the basal body of the flagellar apparatus. Together with FliI and FliH, may constitute the export apparatus of flagellin.</text>
</comment>
<feature type="transmembrane region" description="Helical" evidence="12">
    <location>
        <begin position="145"/>
        <end position="164"/>
    </location>
</feature>
<keyword evidence="14" id="KW-0282">Flagellum</keyword>
<feature type="transmembrane region" description="Helical" evidence="12">
    <location>
        <begin position="99"/>
        <end position="124"/>
    </location>
</feature>
<keyword evidence="15" id="KW-1185">Reference proteome</keyword>
<dbReference type="FunFam" id="3.40.1690.10:FF:000001">
    <property type="entry name" value="Flagellar biosynthetic protein FlhB"/>
    <property type="match status" value="1"/>
</dbReference>
<dbReference type="EMBL" id="AP025628">
    <property type="protein sequence ID" value="BDG59369.1"/>
    <property type="molecule type" value="Genomic_DNA"/>
</dbReference>
<evidence type="ECO:0000256" key="13">
    <source>
        <dbReference type="SAM" id="MobiDB-lite"/>
    </source>
</evidence>
<keyword evidence="11 12" id="KW-1006">Bacterial flagellum protein export</keyword>
<evidence type="ECO:0000256" key="4">
    <source>
        <dbReference type="ARBA" id="ARBA00022448"/>
    </source>
</evidence>
<dbReference type="AlphaFoldDB" id="A0AA35CHZ6"/>
<keyword evidence="5 12" id="KW-1003">Cell membrane</keyword>
<keyword evidence="6 12" id="KW-0812">Transmembrane</keyword>
<dbReference type="PANTHER" id="PTHR30531:SF12">
    <property type="entry name" value="FLAGELLAR BIOSYNTHETIC PROTEIN FLHB"/>
    <property type="match status" value="1"/>
</dbReference>
<name>A0AA35CHZ6_9FIRM</name>
<dbReference type="GO" id="GO:0009306">
    <property type="term" value="P:protein secretion"/>
    <property type="evidence" value="ECO:0007669"/>
    <property type="project" value="InterPro"/>
</dbReference>
<dbReference type="RefSeq" id="WP_264843502.1">
    <property type="nucleotide sequence ID" value="NZ_AP025628.1"/>
</dbReference>
<evidence type="ECO:0000256" key="7">
    <source>
        <dbReference type="ARBA" id="ARBA00022795"/>
    </source>
</evidence>
<dbReference type="InterPro" id="IPR006136">
    <property type="entry name" value="FlhB"/>
</dbReference>
<evidence type="ECO:0000256" key="1">
    <source>
        <dbReference type="ARBA" id="ARBA00004651"/>
    </source>
</evidence>
<dbReference type="Pfam" id="PF01312">
    <property type="entry name" value="Bac_export_2"/>
    <property type="match status" value="1"/>
</dbReference>
<organism evidence="14 15">
    <name type="scientific">Caldinitratiruptor microaerophilus</name>
    <dbReference type="NCBI Taxonomy" id="671077"/>
    <lineage>
        <taxon>Bacteria</taxon>
        <taxon>Bacillati</taxon>
        <taxon>Bacillota</taxon>
        <taxon>Clostridia</taxon>
        <taxon>Eubacteriales</taxon>
        <taxon>Symbiobacteriaceae</taxon>
        <taxon>Caldinitratiruptor</taxon>
    </lineage>
</organism>
<dbReference type="GO" id="GO:0044780">
    <property type="term" value="P:bacterial-type flagellum assembly"/>
    <property type="evidence" value="ECO:0007669"/>
    <property type="project" value="InterPro"/>
</dbReference>
<keyword evidence="14" id="KW-0966">Cell projection</keyword>
<evidence type="ECO:0000313" key="14">
    <source>
        <dbReference type="EMBL" id="BDG59369.1"/>
    </source>
</evidence>
<sequence>MHLQFFAQERTEPASPRRIQRARQRGQVARSPEVAAALTLLTAYLALRFWGPSAWGVLLSLAREGWGGAWGMVPELGEGDALHLGLRVLAVTALAAGPLVVAAGLTGLLANLAQVGFVLTGAPLAPDLGRLNPLQGLQRLFSRRALVDLVRALVKVVIVGIVAYRTVKGRLADLPGLADVPPEGVLAAVAGMAGTVVLRVGLAWLVAAAVDYVYQRWEYQMSLRMTRQEVKEELRETEGAPEVRQRIRRRQREIARRRMMAEVPRADVVITNPTHYAVALRYDAAEMDAPQVVAKGQGLVARRIREVAVAADVPVVENPPLARSLYEAVEIGESIPPELYQAVAEVLAFVYRLKGRV</sequence>
<keyword evidence="14" id="KW-0969">Cilium</keyword>
<reference evidence="14" key="1">
    <citation type="submission" date="2022-03" db="EMBL/GenBank/DDBJ databases">
        <title>Complete genome sequence of Caldinitratiruptor microaerophilus.</title>
        <authorList>
            <person name="Mukaiyama R."/>
            <person name="Nishiyama T."/>
            <person name="Ueda K."/>
        </authorList>
    </citation>
    <scope>NUCLEOTIDE SEQUENCE</scope>
    <source>
        <strain evidence="14">JCM 16183</strain>
    </source>
</reference>
<evidence type="ECO:0000256" key="12">
    <source>
        <dbReference type="RuleBase" id="RU364091"/>
    </source>
</evidence>
<dbReference type="NCBIfam" id="TIGR00328">
    <property type="entry name" value="flhB"/>
    <property type="match status" value="1"/>
</dbReference>
<evidence type="ECO:0000256" key="11">
    <source>
        <dbReference type="ARBA" id="ARBA00023225"/>
    </source>
</evidence>
<dbReference type="PRINTS" id="PR00950">
    <property type="entry name" value="TYPE3IMSPROT"/>
</dbReference>
<evidence type="ECO:0000256" key="8">
    <source>
        <dbReference type="ARBA" id="ARBA00022927"/>
    </source>
</evidence>
<feature type="region of interest" description="Disordered" evidence="13">
    <location>
        <begin position="1"/>
        <end position="23"/>
    </location>
</feature>
<accession>A0AA35CHZ6</accession>
<protein>
    <recommendedName>
        <fullName evidence="3 12">Flagellar biosynthetic protein FlhB</fullName>
    </recommendedName>
</protein>
<evidence type="ECO:0000256" key="5">
    <source>
        <dbReference type="ARBA" id="ARBA00022475"/>
    </source>
</evidence>
<dbReference type="KEGG" id="cmic:caldi_04590"/>